<dbReference type="Pfam" id="PF00149">
    <property type="entry name" value="Metallophos"/>
    <property type="match status" value="1"/>
</dbReference>
<evidence type="ECO:0008006" key="8">
    <source>
        <dbReference type="Google" id="ProtNLM"/>
    </source>
</evidence>
<keyword evidence="7" id="KW-1185">Reference proteome</keyword>
<dbReference type="EMBL" id="BAABJZ010000061">
    <property type="protein sequence ID" value="GAA4886005.1"/>
    <property type="molecule type" value="Genomic_DNA"/>
</dbReference>
<keyword evidence="1" id="KW-0732">Signal</keyword>
<dbReference type="Proteomes" id="UP001499988">
    <property type="component" value="Unassembled WGS sequence"/>
</dbReference>
<dbReference type="Pfam" id="PF19190">
    <property type="entry name" value="BACON_2"/>
    <property type="match status" value="1"/>
</dbReference>
<evidence type="ECO:0000256" key="2">
    <source>
        <dbReference type="SAM" id="MobiDB-lite"/>
    </source>
</evidence>
<proteinExistence type="predicted"/>
<name>A0ABP9ETT9_9GAMM</name>
<accession>A0ABP9ETT9</accession>
<feature type="domain" description="Purple acid phosphatase N-terminal" evidence="4">
    <location>
        <begin position="232"/>
        <end position="316"/>
    </location>
</feature>
<dbReference type="InterPro" id="IPR008963">
    <property type="entry name" value="Purple_acid_Pase-like_N"/>
</dbReference>
<feature type="domain" description="BACON" evidence="5">
    <location>
        <begin position="634"/>
        <end position="719"/>
    </location>
</feature>
<dbReference type="InterPro" id="IPR015914">
    <property type="entry name" value="PAPs_N"/>
</dbReference>
<protein>
    <recommendedName>
        <fullName evidence="8">Calcineurin-like phosphoesterase domain-containing protein</fullName>
    </recommendedName>
</protein>
<dbReference type="Pfam" id="PF16656">
    <property type="entry name" value="Pur_ac_phosph_N"/>
    <property type="match status" value="1"/>
</dbReference>
<gene>
    <name evidence="6" type="ORF">GCM10023333_19230</name>
</gene>
<evidence type="ECO:0000259" key="4">
    <source>
        <dbReference type="Pfam" id="PF16656"/>
    </source>
</evidence>
<dbReference type="RefSeq" id="WP_345335160.1">
    <property type="nucleotide sequence ID" value="NZ_BAABJZ010000061.1"/>
</dbReference>
<feature type="region of interest" description="Disordered" evidence="2">
    <location>
        <begin position="992"/>
        <end position="1018"/>
    </location>
</feature>
<dbReference type="Gene3D" id="2.60.40.380">
    <property type="entry name" value="Purple acid phosphatase-like, N-terminal"/>
    <property type="match status" value="1"/>
</dbReference>
<dbReference type="PANTHER" id="PTHR22953:SF153">
    <property type="entry name" value="PURPLE ACID PHOSPHATASE"/>
    <property type="match status" value="1"/>
</dbReference>
<comment type="caution">
    <text evidence="6">The sequence shown here is derived from an EMBL/GenBank/DDBJ whole genome shotgun (WGS) entry which is preliminary data.</text>
</comment>
<dbReference type="InterPro" id="IPR024361">
    <property type="entry name" value="BACON"/>
</dbReference>
<dbReference type="InterPro" id="IPR039331">
    <property type="entry name" value="PAPs-like"/>
</dbReference>
<evidence type="ECO:0000256" key="1">
    <source>
        <dbReference type="ARBA" id="ARBA00022729"/>
    </source>
</evidence>
<evidence type="ECO:0000259" key="3">
    <source>
        <dbReference type="Pfam" id="PF00149"/>
    </source>
</evidence>
<dbReference type="PANTHER" id="PTHR22953">
    <property type="entry name" value="ACID PHOSPHATASE RELATED"/>
    <property type="match status" value="1"/>
</dbReference>
<reference evidence="7" key="1">
    <citation type="journal article" date="2019" name="Int. J. Syst. Evol. Microbiol.">
        <title>The Global Catalogue of Microorganisms (GCM) 10K type strain sequencing project: providing services to taxonomists for standard genome sequencing and annotation.</title>
        <authorList>
            <consortium name="The Broad Institute Genomics Platform"/>
            <consortium name="The Broad Institute Genome Sequencing Center for Infectious Disease"/>
            <person name="Wu L."/>
            <person name="Ma J."/>
        </authorList>
    </citation>
    <scope>NUCLEOTIDE SEQUENCE [LARGE SCALE GENOMIC DNA]</scope>
    <source>
        <strain evidence="7">JCM 18401</strain>
    </source>
</reference>
<dbReference type="SUPFAM" id="SSF49363">
    <property type="entry name" value="Purple acid phosphatase, N-terminal domain"/>
    <property type="match status" value="1"/>
</dbReference>
<sequence>MCRYIHWGWLIAALWLTPVHGYDLSWSAFADRTEPQPLAGAILSGERYIFIDIDSGLEQVRFAIDGVDEQTENNAPWDLAGTESNRQARPFDTGQLSNGLHVISATLFPTQGDPIELSATVTIDNEASQLALQLQPSTITLTGSSGELLSGVSTLSSSGGQAAAFAFSENAPWLSVSADSNVLPSELIIAADTNELTAGSYQADISLSADGHTPTSLTVQLTVGALSDHAPQLHLAWDQGSDSFTAVWFSANDGTDSLLQYRASGASQWQSASGSVRHSNADGLYHQATASGLSPSTLYDYRVQIRPQSVSQIYQTQSAPASGSEWDLLYFADTGLVGRGDGLATRTQAVIDAMTAMTPELLLPGGDLIYYNTDNRYGTLERSIDAWFDQMYEIASRVPMMPTWGNHEIILNEGFEPWRARFPTPAGWDNGRMYAFDVDNVHFIAVYGLRENFPMPDEALQWLTAHFNEIAGRGYRWIVPYFHAAPFSNGANHPDAKDLRAQLAPLFEAHGVKLVLTSHDQSFERTFPLIDVPKNNTPTSDSLSCYTRNDGISWVKISPAGKLSNRNAGFSPWRDDPAPYWTAARDNSMHHFGQLVFAANGDMIMNTYGVLAGQPVQLTDQFRYADSCDGAPGLTVSPTHLSFRQAVDDSQSQALNINSIPVESLSLSEDADWLTLSSNGGETPLTVVATANSQGLGAGSYQTQIVIDSSFGSRSVPISLNVTAEPGEYQIVLANNPERTNAVLLDGQTVSGEIYVFTTPDDGVERATFFLGQTQLSQVKRESTAPFDLGGTESDRSARAFDTQALSDGVYQLRTDLELNDGSTLSLFASFTVANEGTPPPPPQGLVFSPTGLSPSLQLPDTTATLSANLSAGESTTASLSSDVPWLSVSPTSVQTPASISIALDASALAVGQHQGQIRAAAGDDSAILTVDLQLRSEPLPSNSAIWLSLSPDRSAAVALEGQTVTGEIYVFVTPEEGPDQVRFYLDDPERNSVEQRENNAPWDLAGTAGGSRPARPFDTRELTPGSHLLSVEIITDGNVEVLEINFNVGPQ</sequence>
<dbReference type="InterPro" id="IPR004843">
    <property type="entry name" value="Calcineurin-like_PHP"/>
</dbReference>
<organism evidence="6 7">
    <name type="scientific">Ferrimonas pelagia</name>
    <dbReference type="NCBI Taxonomy" id="1177826"/>
    <lineage>
        <taxon>Bacteria</taxon>
        <taxon>Pseudomonadati</taxon>
        <taxon>Pseudomonadota</taxon>
        <taxon>Gammaproteobacteria</taxon>
        <taxon>Alteromonadales</taxon>
        <taxon>Ferrimonadaceae</taxon>
        <taxon>Ferrimonas</taxon>
    </lineage>
</organism>
<evidence type="ECO:0000313" key="7">
    <source>
        <dbReference type="Proteomes" id="UP001499988"/>
    </source>
</evidence>
<feature type="domain" description="Calcineurin-like phosphoesterase" evidence="3">
    <location>
        <begin position="331"/>
        <end position="520"/>
    </location>
</feature>
<evidence type="ECO:0000259" key="5">
    <source>
        <dbReference type="Pfam" id="PF19190"/>
    </source>
</evidence>
<evidence type="ECO:0000313" key="6">
    <source>
        <dbReference type="EMBL" id="GAA4886005.1"/>
    </source>
</evidence>
<dbReference type="SUPFAM" id="SSF56300">
    <property type="entry name" value="Metallo-dependent phosphatases"/>
    <property type="match status" value="1"/>
</dbReference>
<dbReference type="InterPro" id="IPR029052">
    <property type="entry name" value="Metallo-depent_PP-like"/>
</dbReference>
<dbReference type="Gene3D" id="3.60.21.10">
    <property type="match status" value="1"/>
</dbReference>